<protein>
    <submittedName>
        <fullName evidence="1">Aminotransferase class I/II-fold pyridoxal phosphate-dependent enzyme</fullName>
    </submittedName>
</protein>
<dbReference type="InterPro" id="IPR015422">
    <property type="entry name" value="PyrdxlP-dep_Trfase_small"/>
</dbReference>
<dbReference type="Proteomes" id="UP000682713">
    <property type="component" value="Unassembled WGS sequence"/>
</dbReference>
<accession>A0A942TN12</accession>
<dbReference type="InterPro" id="IPR015421">
    <property type="entry name" value="PyrdxlP-dep_Trfase_major"/>
</dbReference>
<dbReference type="PANTHER" id="PTHR43799:SF1">
    <property type="entry name" value="ASPARTATE AMINOTRANSFERASE"/>
    <property type="match status" value="1"/>
</dbReference>
<dbReference type="CDD" id="cd00609">
    <property type="entry name" value="AAT_like"/>
    <property type="match status" value="1"/>
</dbReference>
<comment type="caution">
    <text evidence="1">The sequence shown here is derived from an EMBL/GenBank/DDBJ whole genome shotgun (WGS) entry which is preliminary data.</text>
</comment>
<name>A0A942TN12_9BACI</name>
<dbReference type="Gene3D" id="3.90.1150.10">
    <property type="entry name" value="Aspartate Aminotransferase, domain 1"/>
    <property type="match status" value="1"/>
</dbReference>
<proteinExistence type="predicted"/>
<dbReference type="SUPFAM" id="SSF53383">
    <property type="entry name" value="PLP-dependent transferases"/>
    <property type="match status" value="1"/>
</dbReference>
<keyword evidence="1" id="KW-0032">Aminotransferase</keyword>
<dbReference type="EMBL" id="JAGYPJ010000001">
    <property type="protein sequence ID" value="MBS4200575.1"/>
    <property type="molecule type" value="Genomic_DNA"/>
</dbReference>
<keyword evidence="1" id="KW-0808">Transferase</keyword>
<keyword evidence="2" id="KW-1185">Reference proteome</keyword>
<dbReference type="InterPro" id="IPR015424">
    <property type="entry name" value="PyrdxlP-dep_Trfase"/>
</dbReference>
<dbReference type="GO" id="GO:0004069">
    <property type="term" value="F:L-aspartate:2-oxoglutarate aminotransferase activity"/>
    <property type="evidence" value="ECO:0007669"/>
    <property type="project" value="InterPro"/>
</dbReference>
<evidence type="ECO:0000313" key="1">
    <source>
        <dbReference type="EMBL" id="MBS4200575.1"/>
    </source>
</evidence>
<dbReference type="InterPro" id="IPR024551">
    <property type="entry name" value="AspAT_Ic"/>
</dbReference>
<sequence>MTDLCLLDHTSLTELYSKTLRKYDDIKDKKLSLDMSRGKPCPEQLDLSLGLLDIVNSNSPLLVSESLDIRNYGMVDGLADAKELFGQLLQVSSNEIIIGGNSSLNMMHDTISRALLTGVIDSNTPWGKLSKIKFLCPSPGYDRHFAICETYGIEMITINMLDDGPDMDEIEKLVLQDDSIKGIWCVPKYSNPDGITYSDEVVNRLAKMPTKANDFKIFWDDAYTVHHLTDEPSIVKNILRACEDAGHPNRVFMFASTSKITFPGSGVAVMAASEENISYIKKQLSTQTIGPDKINQLRHVLFLTNLENINLHMKNHAAIIKPKFDMVLNILQAKLSKYSIASWSKPKGGYFISLNTLDGCASEVVKLASDAGVSLTPAGATYPYGKDPRDRNIRIAPTFPSLSELEAAMEVVVLCILLASIKKLLQNQII</sequence>
<gene>
    <name evidence="1" type="ORF">KHA93_13130</name>
</gene>
<dbReference type="Pfam" id="PF12897">
    <property type="entry name" value="Asp_aminotransf"/>
    <property type="match status" value="1"/>
</dbReference>
<dbReference type="Gene3D" id="3.40.640.10">
    <property type="entry name" value="Type I PLP-dependent aspartate aminotransferase-like (Major domain)"/>
    <property type="match status" value="1"/>
</dbReference>
<organism evidence="1 2">
    <name type="scientific">Lederbergia citrisecunda</name>
    <dbReference type="NCBI Taxonomy" id="2833583"/>
    <lineage>
        <taxon>Bacteria</taxon>
        <taxon>Bacillati</taxon>
        <taxon>Bacillota</taxon>
        <taxon>Bacilli</taxon>
        <taxon>Bacillales</taxon>
        <taxon>Bacillaceae</taxon>
        <taxon>Lederbergia</taxon>
    </lineage>
</organism>
<dbReference type="AlphaFoldDB" id="A0A942TN12"/>
<evidence type="ECO:0000313" key="2">
    <source>
        <dbReference type="Proteomes" id="UP000682713"/>
    </source>
</evidence>
<dbReference type="PANTHER" id="PTHR43799">
    <property type="entry name" value="AMINOTRANSFERASE, PUTATIVE-RELATED"/>
    <property type="match status" value="1"/>
</dbReference>
<reference evidence="1 2" key="1">
    <citation type="submission" date="2021-05" db="EMBL/GenBank/DDBJ databases">
        <title>Novel Bacillus species.</title>
        <authorList>
            <person name="Liu G."/>
        </authorList>
    </citation>
    <scope>NUCLEOTIDE SEQUENCE [LARGE SCALE GENOMIC DNA]</scope>
    <source>
        <strain evidence="1 2">FJAT-49732</strain>
    </source>
</reference>
<dbReference type="RefSeq" id="WP_213111139.1">
    <property type="nucleotide sequence ID" value="NZ_JAGYPJ010000001.1"/>
</dbReference>